<dbReference type="HOGENOM" id="CLU_753232_0_0_1"/>
<protein>
    <submittedName>
        <fullName evidence="1">Uncharacterized protein</fullName>
    </submittedName>
</protein>
<dbReference type="GeneID" id="5696999"/>
<evidence type="ECO:0000313" key="1">
    <source>
        <dbReference type="EMBL" id="KAE8302662.1"/>
    </source>
</evidence>
<dbReference type="EMBL" id="AACB03000003">
    <property type="protein sequence ID" value="KAE8302662.1"/>
    <property type="molecule type" value="Genomic_DNA"/>
</dbReference>
<comment type="caution">
    <text evidence="1">The sequence shown here is derived from an EMBL/GenBank/DDBJ whole genome shotgun (WGS) entry which is preliminary data.</text>
</comment>
<dbReference type="RefSeq" id="XP_001704131.1">
    <property type="nucleotide sequence ID" value="XM_001704079.1"/>
</dbReference>
<evidence type="ECO:0000313" key="2">
    <source>
        <dbReference type="Proteomes" id="UP000001548"/>
    </source>
</evidence>
<dbReference type="Proteomes" id="UP000001548">
    <property type="component" value="Unassembled WGS sequence"/>
</dbReference>
<accession>A8BYT4</accession>
<sequence length="368" mass="41208">MNSDSFIHKELLRIYPEYGEITDPTLQLDFFTALPLTTRRALKAASVRAKGVGPNRLLINDPQIDTQALCAPGTSTLSSCLTDQPTLSTLISAYVAYYPFTAEEDMPAGQTHSVLDSQVIAAYRAWRRDVTSSSYISLPGQTMELVGFLSAECLDDDLCVVEVVDLYYLLLRRGESYAKHLFRARFPLTHEIDTPSIGSAKGYPNEPTQVLLSNVPLFADQTCRKHADLTAILEQFVQLRKQFRLWLLADLHYQVLTLLDSNCTGNANNTDVSIPSLFILDEPFLPQDASDDVYEPNENKNRLLVLKDKAAATSMLLNTPCISDLQNSQEKKGLEVLQSLQNHLMRYVDKEFDALCEAHIPLFPKGWA</sequence>
<proteinExistence type="predicted"/>
<dbReference type="OMA" id="NDPQIDT"/>
<gene>
    <name evidence="1" type="ORF">GL50803_0086431</name>
</gene>
<reference evidence="1 2" key="1">
    <citation type="journal article" date="2007" name="Science">
        <title>Genomic minimalism in the early diverging intestinal parasite Giardia lamblia.</title>
        <authorList>
            <person name="Morrison H.G."/>
            <person name="McArthur A.G."/>
            <person name="Gillin F.D."/>
            <person name="Aley S.B."/>
            <person name="Adam R.D."/>
            <person name="Olsen G.J."/>
            <person name="Best A.A."/>
            <person name="Cande W.Z."/>
            <person name="Chen F."/>
            <person name="Cipriano M.J."/>
            <person name="Davids B.J."/>
            <person name="Dawson S.C."/>
            <person name="Elmendorf H.G."/>
            <person name="Hehl A.B."/>
            <person name="Holder M.E."/>
            <person name="Huse S.M."/>
            <person name="Kim U.U."/>
            <person name="Lasek-Nesselquist E."/>
            <person name="Manning G."/>
            <person name="Nigam A."/>
            <person name="Nixon J.E."/>
            <person name="Palm D."/>
            <person name="Passamaneck N.E."/>
            <person name="Prabhu A."/>
            <person name="Reich C.I."/>
            <person name="Reiner D.S."/>
            <person name="Samuelson J."/>
            <person name="Svard S.G."/>
            <person name="Sogin M.L."/>
        </authorList>
    </citation>
    <scope>NUCLEOTIDE SEQUENCE [LARGE SCALE GENOMIC DNA]</scope>
    <source>
        <strain evidence="1 2">WB C6</strain>
    </source>
</reference>
<keyword evidence="2" id="KW-1185">Reference proteome</keyword>
<dbReference type="KEGG" id="gla:GL50803_0086431"/>
<organism evidence="1 2">
    <name type="scientific">Giardia intestinalis (strain ATCC 50803 / WB clone C6)</name>
    <name type="common">Giardia lamblia</name>
    <dbReference type="NCBI Taxonomy" id="184922"/>
    <lineage>
        <taxon>Eukaryota</taxon>
        <taxon>Metamonada</taxon>
        <taxon>Diplomonadida</taxon>
        <taxon>Hexamitidae</taxon>
        <taxon>Giardiinae</taxon>
        <taxon>Giardia</taxon>
    </lineage>
</organism>
<dbReference type="AlphaFoldDB" id="A8BYT4"/>
<dbReference type="VEuPathDB" id="GiardiaDB:GL50803_86431"/>
<name>A8BYT4_GIAIC</name>